<organism evidence="1 2">
    <name type="scientific">Nitrosomonas mobilis</name>
    <dbReference type="NCBI Taxonomy" id="51642"/>
    <lineage>
        <taxon>Bacteria</taxon>
        <taxon>Pseudomonadati</taxon>
        <taxon>Pseudomonadota</taxon>
        <taxon>Betaproteobacteria</taxon>
        <taxon>Nitrosomonadales</taxon>
        <taxon>Nitrosomonadaceae</taxon>
        <taxon>Nitrosomonas</taxon>
    </lineage>
</organism>
<dbReference type="EMBL" id="FMWO01000059">
    <property type="protein sequence ID" value="SCZ86247.1"/>
    <property type="molecule type" value="Genomic_DNA"/>
</dbReference>
<gene>
    <name evidence="1" type="ORF">NSMM_500047</name>
</gene>
<evidence type="ECO:0000313" key="2">
    <source>
        <dbReference type="Proteomes" id="UP000198729"/>
    </source>
</evidence>
<name>A0A1G5SGW6_9PROT</name>
<proteinExistence type="predicted"/>
<dbReference type="AlphaFoldDB" id="A0A1G5SGW6"/>
<dbReference type="Proteomes" id="UP000198729">
    <property type="component" value="Unassembled WGS sequence"/>
</dbReference>
<keyword evidence="2" id="KW-1185">Reference proteome</keyword>
<reference evidence="1 2" key="1">
    <citation type="submission" date="2016-10" db="EMBL/GenBank/DDBJ databases">
        <authorList>
            <person name="de Groot N.N."/>
        </authorList>
    </citation>
    <scope>NUCLEOTIDE SEQUENCE [LARGE SCALE GENOMIC DNA]</scope>
    <source>
        <strain evidence="1">1</strain>
    </source>
</reference>
<protein>
    <submittedName>
        <fullName evidence="1">Uncharacterized protein</fullName>
    </submittedName>
</protein>
<sequence>MANLNHGIDGFKRYVAPAIVARNIHLIGDILWQQDVERERKANTQHSKYRQMA</sequence>
<accession>A0A1G5SGW6</accession>
<evidence type="ECO:0000313" key="1">
    <source>
        <dbReference type="EMBL" id="SCZ86247.1"/>
    </source>
</evidence>